<feature type="transmembrane region" description="Helical" evidence="7">
    <location>
        <begin position="349"/>
        <end position="376"/>
    </location>
</feature>
<comment type="subcellular location">
    <subcellularLocation>
        <location evidence="1">Membrane</location>
        <topology evidence="1">Multi-pass membrane protein</topology>
    </subcellularLocation>
</comment>
<evidence type="ECO:0008006" key="10">
    <source>
        <dbReference type="Google" id="ProtNLM"/>
    </source>
</evidence>
<feature type="transmembrane region" description="Helical" evidence="7">
    <location>
        <begin position="407"/>
        <end position="428"/>
    </location>
</feature>
<evidence type="ECO:0000256" key="7">
    <source>
        <dbReference type="SAM" id="Phobius"/>
    </source>
</evidence>
<gene>
    <name evidence="8" type="ORF">DFA_02744</name>
</gene>
<feature type="transmembrane region" description="Helical" evidence="7">
    <location>
        <begin position="35"/>
        <end position="55"/>
    </location>
</feature>
<keyword evidence="9" id="KW-1185">Reference proteome</keyword>
<dbReference type="EMBL" id="GL883006">
    <property type="protein sequence ID" value="EGG24501.1"/>
    <property type="molecule type" value="Genomic_DNA"/>
</dbReference>
<comment type="similarity">
    <text evidence="2">Belongs to the LIMR family.</text>
</comment>
<evidence type="ECO:0000256" key="5">
    <source>
        <dbReference type="ARBA" id="ARBA00023136"/>
    </source>
</evidence>
<protein>
    <recommendedName>
        <fullName evidence="10">LMBR1-like membrane protein</fullName>
    </recommendedName>
</protein>
<dbReference type="GO" id="GO:0001726">
    <property type="term" value="C:ruffle"/>
    <property type="evidence" value="ECO:0007669"/>
    <property type="project" value="EnsemblProtists"/>
</dbReference>
<keyword evidence="4 7" id="KW-1133">Transmembrane helix</keyword>
<dbReference type="OrthoDB" id="203099at2759"/>
<feature type="transmembrane region" description="Helical" evidence="7">
    <location>
        <begin position="97"/>
        <end position="116"/>
    </location>
</feature>
<dbReference type="AlphaFoldDB" id="F4PI14"/>
<feature type="compositionally biased region" description="Polar residues" evidence="6">
    <location>
        <begin position="586"/>
        <end position="598"/>
    </location>
</feature>
<feature type="region of interest" description="Disordered" evidence="6">
    <location>
        <begin position="677"/>
        <end position="701"/>
    </location>
</feature>
<evidence type="ECO:0000256" key="1">
    <source>
        <dbReference type="ARBA" id="ARBA00004141"/>
    </source>
</evidence>
<reference evidence="9" key="1">
    <citation type="journal article" date="2011" name="Genome Res.">
        <title>Phylogeny-wide analysis of social amoeba genomes highlights ancient origins for complex intercellular communication.</title>
        <authorList>
            <person name="Heidel A.J."/>
            <person name="Lawal H.M."/>
            <person name="Felder M."/>
            <person name="Schilde C."/>
            <person name="Helps N.R."/>
            <person name="Tunggal B."/>
            <person name="Rivero F."/>
            <person name="John U."/>
            <person name="Schleicher M."/>
            <person name="Eichinger L."/>
            <person name="Platzer M."/>
            <person name="Noegel A.A."/>
            <person name="Schaap P."/>
            <person name="Gloeckner G."/>
        </authorList>
    </citation>
    <scope>NUCLEOTIDE SEQUENCE [LARGE SCALE GENOMIC DNA]</scope>
    <source>
        <strain evidence="9">SH3</strain>
    </source>
</reference>
<dbReference type="Pfam" id="PF04791">
    <property type="entry name" value="LMBR1"/>
    <property type="match status" value="1"/>
</dbReference>
<proteinExistence type="inferred from homology"/>
<name>F4PI14_CACFS</name>
<feature type="compositionally biased region" description="Acidic residues" evidence="6">
    <location>
        <begin position="685"/>
        <end position="694"/>
    </location>
</feature>
<dbReference type="PANTHER" id="PTHR21355">
    <property type="entry name" value="G-PROTEIN COUPLED RECEPTOR-ASSOCIATED PROTEIN LMBRD2"/>
    <property type="match status" value="1"/>
</dbReference>
<evidence type="ECO:0000256" key="3">
    <source>
        <dbReference type="ARBA" id="ARBA00022692"/>
    </source>
</evidence>
<feature type="region of interest" description="Disordered" evidence="6">
    <location>
        <begin position="571"/>
        <end position="640"/>
    </location>
</feature>
<dbReference type="RefSeq" id="XP_004362352.1">
    <property type="nucleotide sequence ID" value="XM_004362295.1"/>
</dbReference>
<evidence type="ECO:0000256" key="4">
    <source>
        <dbReference type="ARBA" id="ARBA00022989"/>
    </source>
</evidence>
<feature type="compositionally biased region" description="Low complexity" evidence="6">
    <location>
        <begin position="626"/>
        <end position="640"/>
    </location>
</feature>
<dbReference type="KEGG" id="dfa:DFA_02744"/>
<dbReference type="InterPro" id="IPR051584">
    <property type="entry name" value="GPCR-associated_LMBR1"/>
</dbReference>
<dbReference type="OMA" id="KYTSYVM"/>
<evidence type="ECO:0000313" key="8">
    <source>
        <dbReference type="EMBL" id="EGG24501.1"/>
    </source>
</evidence>
<feature type="transmembrane region" description="Helical" evidence="7">
    <location>
        <begin position="136"/>
        <end position="156"/>
    </location>
</feature>
<evidence type="ECO:0000256" key="2">
    <source>
        <dbReference type="ARBA" id="ARBA00010487"/>
    </source>
</evidence>
<accession>F4PI14</accession>
<dbReference type="GO" id="GO:0031941">
    <property type="term" value="C:filamentous actin"/>
    <property type="evidence" value="ECO:0007669"/>
    <property type="project" value="EnsemblProtists"/>
</dbReference>
<dbReference type="GO" id="GO:0016477">
    <property type="term" value="P:cell migration"/>
    <property type="evidence" value="ECO:0007669"/>
    <property type="project" value="EnsemblProtists"/>
</dbReference>
<sequence>MLAGNIAVLVIELALIGVVVVFGMKQYISFRKTPFYASSTAWLGWFLCFSIVFLVPVDILATDHNQCLEKHVNQTGDFCHEPITYVPESLMLAQWKVLYWGTFIFSWAIFPVLQTFSVTGDFRFQERLWRAIKDNIILYIFMGIAGLIFVIVLFALKNMTLDGLISLVMSLANAYGLVLVVITMGFGLVDLPRNLLRQSDKYKTLRHYRVDAVVLRNDLEQSQSALNDHLRLIKATSDAAGEYDPYRPYLDIIISKCPLEFAMNDNTPSSVSVDSELSYDKLVSMHSTLMDLVHQNQRATVMYDRLLGKGFATEDIIDTIEVPAKTREKKIKWSFKHYSKNPNKVLFEYYWIVYIHPALYKFLGVVCSIMSLLIVWSELSLAFKGETKNYSPFALVINNSGDSLNGIGLQIFCFIPLLYMTICAYTTLFKFRIFNYYRLVPQQQTNAMSIMFSAKLAAPLSFNFIQICALSDASFNAVMGEMDAFSLGKNFIFFFPIFVAVVCLVSLFNVHKRVASCCCIPQLRIVTDTSDAAVEKGMRILKEEREARTGDGGVLPPKPRVMILKEFFTGKKDKSKDTSPTTKDGANSNHVANPSSSFYKPEPKSTRIIQGLSRDYSSKSGNTYKSSGASSTNNNNNISINGGGGNNNIILNNANTSSSSSGNDRKSLLSNYWDKLNKNSKPFYEDDDDDDYDVEMGSLKK</sequence>
<dbReference type="PANTHER" id="PTHR21355:SF11">
    <property type="entry name" value="LMBR1 DOMAIN-CONTAINING PROTEIN 2 HOMOLOG B"/>
    <property type="match status" value="1"/>
</dbReference>
<feature type="transmembrane region" description="Helical" evidence="7">
    <location>
        <begin position="491"/>
        <end position="510"/>
    </location>
</feature>
<dbReference type="GO" id="GO:0006935">
    <property type="term" value="P:chemotaxis"/>
    <property type="evidence" value="ECO:0007669"/>
    <property type="project" value="EnsemblProtists"/>
</dbReference>
<dbReference type="GeneID" id="14877133"/>
<organism evidence="8 9">
    <name type="scientific">Cavenderia fasciculata</name>
    <name type="common">Slime mold</name>
    <name type="synonym">Dictyostelium fasciculatum</name>
    <dbReference type="NCBI Taxonomy" id="261658"/>
    <lineage>
        <taxon>Eukaryota</taxon>
        <taxon>Amoebozoa</taxon>
        <taxon>Evosea</taxon>
        <taxon>Eumycetozoa</taxon>
        <taxon>Dictyostelia</taxon>
        <taxon>Acytosteliales</taxon>
        <taxon>Cavenderiaceae</taxon>
        <taxon>Cavenderia</taxon>
    </lineage>
</organism>
<dbReference type="GO" id="GO:0031268">
    <property type="term" value="P:pseudopodium organization"/>
    <property type="evidence" value="ECO:0007669"/>
    <property type="project" value="EnsemblProtists"/>
</dbReference>
<feature type="transmembrane region" description="Helical" evidence="7">
    <location>
        <begin position="168"/>
        <end position="189"/>
    </location>
</feature>
<evidence type="ECO:0000256" key="6">
    <source>
        <dbReference type="SAM" id="MobiDB-lite"/>
    </source>
</evidence>
<dbReference type="GO" id="GO:0006897">
    <property type="term" value="P:endocytosis"/>
    <property type="evidence" value="ECO:0007669"/>
    <property type="project" value="EnsemblProtists"/>
</dbReference>
<keyword evidence="5 7" id="KW-0472">Membrane</keyword>
<dbReference type="InterPro" id="IPR006876">
    <property type="entry name" value="LMBR1-like_membr_prot"/>
</dbReference>
<feature type="transmembrane region" description="Helical" evidence="7">
    <location>
        <begin position="6"/>
        <end position="23"/>
    </location>
</feature>
<dbReference type="GO" id="GO:0005886">
    <property type="term" value="C:plasma membrane"/>
    <property type="evidence" value="ECO:0007669"/>
    <property type="project" value="EnsemblProtists"/>
</dbReference>
<dbReference type="Proteomes" id="UP000007797">
    <property type="component" value="Unassembled WGS sequence"/>
</dbReference>
<keyword evidence="3 7" id="KW-0812">Transmembrane</keyword>
<evidence type="ECO:0000313" key="9">
    <source>
        <dbReference type="Proteomes" id="UP000007797"/>
    </source>
</evidence>